<dbReference type="InterPro" id="IPR011009">
    <property type="entry name" value="Kinase-like_dom_sf"/>
</dbReference>
<dbReference type="Proteomes" id="UP000007879">
    <property type="component" value="Unassembled WGS sequence"/>
</dbReference>
<evidence type="ECO:0000256" key="6">
    <source>
        <dbReference type="PROSITE-ProRule" id="PRU10141"/>
    </source>
</evidence>
<dbReference type="Gene3D" id="1.10.510.10">
    <property type="entry name" value="Transferase(Phosphotransferase) domain 1"/>
    <property type="match status" value="1"/>
</dbReference>
<dbReference type="GO" id="GO:0010506">
    <property type="term" value="P:regulation of autophagy"/>
    <property type="evidence" value="ECO:0007669"/>
    <property type="project" value="InterPro"/>
</dbReference>
<keyword evidence="10" id="KW-1185">Reference proteome</keyword>
<dbReference type="InterPro" id="IPR045269">
    <property type="entry name" value="Atg1-like"/>
</dbReference>
<name>A0A1X7VHH2_AMPQE</name>
<dbReference type="GO" id="GO:0005776">
    <property type="term" value="C:autophagosome"/>
    <property type="evidence" value="ECO:0007669"/>
    <property type="project" value="TreeGrafter"/>
</dbReference>
<evidence type="ECO:0000256" key="2">
    <source>
        <dbReference type="ARBA" id="ARBA00022679"/>
    </source>
</evidence>
<dbReference type="OrthoDB" id="346907at2759"/>
<dbReference type="GO" id="GO:0000422">
    <property type="term" value="P:autophagy of mitochondrion"/>
    <property type="evidence" value="ECO:0007669"/>
    <property type="project" value="TreeGrafter"/>
</dbReference>
<dbReference type="FunFam" id="1.10.510.10:FF:000493">
    <property type="entry name" value="serine/threonine-protein kinase unc-51 isoform X2"/>
    <property type="match status" value="1"/>
</dbReference>
<dbReference type="InterPro" id="IPR008271">
    <property type="entry name" value="Ser/Thr_kinase_AS"/>
</dbReference>
<sequence>MQSIGEYQYRPGELIGHGAFALVFKGQHRQTRQAVAIKQILLKNIPGKLSTARQDEISILKDLKHPNIVQLYHYEEMSNEIYLIMEFCNGGDLAEYLQKMKTLSEESIRHLIKNISNALQVIHKRRIIHRDIKPQNLLLSYPPNKTPAASFQSATIKLADFGFARYLNGADMAATLCGSPLYMAPEILLGHRYDNKADLWSTGTILYQCLTGRAPFEASNPHALRRRYARETLVPRIPEGVSPKLADLLLKLLKKNVQERISHSSLITHPFLQPESNDDKISLPDQSLPSLHAKSSPVPIKRRQSSSRSITSPYTSPLGSGSLGHKRCSPSSGPPVSHAIGSTIQSPPTKDLEDFVLVGATAESTSSRLSPSSQGSKEGSSSQYSPSSPHFSSICGPLSELRQTPPSSLSPSSIRRDTPPFSSLVKLGIGTQYIVSPSSFQATPPLHSKSSSPISRPGFSPVGGASQRSSRQNSFTKLTVLFEQKDVPQPSTTPTTGLAMCDSTELISQSLLMGSDTNNSDKGFNTLLNNEIPHRKAEELQESPGNGRGLFIVGQESPEPRSLESPEPRPLDDWTSEEMFSLQLDEVSALSKGVSSLSVSIAIAQELLKLAKSRQGPMLLLSSSIGDSGRVLDHAQRFSEQLVLCVKAAKVIEDGFKEYELELAAASLEPEGKHSKVIEEARSLQKHCLQKGQVARELYSKCLTKRRQQQPSQHKTVIAEKLIFWQAVDMCKQAMLEEGTLNNEEIIRRYHLSLLLFQLLSSDAKTHGDRTTIKRYEGSISERLKSISTKRV</sequence>
<evidence type="ECO:0000256" key="4">
    <source>
        <dbReference type="ARBA" id="ARBA00022777"/>
    </source>
</evidence>
<dbReference type="STRING" id="400682.A0A1X7VHH2"/>
<feature type="region of interest" description="Disordered" evidence="7">
    <location>
        <begin position="362"/>
        <end position="419"/>
    </location>
</feature>
<dbReference type="InterPro" id="IPR000719">
    <property type="entry name" value="Prot_kinase_dom"/>
</dbReference>
<dbReference type="PROSITE" id="PS00108">
    <property type="entry name" value="PROTEIN_KINASE_ST"/>
    <property type="match status" value="1"/>
</dbReference>
<dbReference type="PANTHER" id="PTHR24348:SF22">
    <property type="entry name" value="NON-SPECIFIC SERINE_THREONINE PROTEIN KINASE"/>
    <property type="match status" value="1"/>
</dbReference>
<feature type="region of interest" description="Disordered" evidence="7">
    <location>
        <begin position="440"/>
        <end position="472"/>
    </location>
</feature>
<evidence type="ECO:0000313" key="9">
    <source>
        <dbReference type="EnsemblMetazoa" id="Aqu2.1.39760_001"/>
    </source>
</evidence>
<feature type="binding site" evidence="6">
    <location>
        <position position="48"/>
    </location>
    <ligand>
        <name>ATP</name>
        <dbReference type="ChEBI" id="CHEBI:30616"/>
    </ligand>
</feature>
<evidence type="ECO:0000259" key="8">
    <source>
        <dbReference type="PROSITE" id="PS50011"/>
    </source>
</evidence>
<keyword evidence="5 6" id="KW-0067">ATP-binding</keyword>
<dbReference type="EnsemblMetazoa" id="Aqu2.1.39760_001">
    <property type="protein sequence ID" value="Aqu2.1.39760_001"/>
    <property type="gene ID" value="Aqu2.1.39760"/>
</dbReference>
<evidence type="ECO:0000256" key="1">
    <source>
        <dbReference type="ARBA" id="ARBA00022527"/>
    </source>
</evidence>
<dbReference type="GO" id="GO:0042594">
    <property type="term" value="P:response to starvation"/>
    <property type="evidence" value="ECO:0007669"/>
    <property type="project" value="TreeGrafter"/>
</dbReference>
<organism evidence="9">
    <name type="scientific">Amphimedon queenslandica</name>
    <name type="common">Sponge</name>
    <dbReference type="NCBI Taxonomy" id="400682"/>
    <lineage>
        <taxon>Eukaryota</taxon>
        <taxon>Metazoa</taxon>
        <taxon>Porifera</taxon>
        <taxon>Demospongiae</taxon>
        <taxon>Heteroscleromorpha</taxon>
        <taxon>Haplosclerida</taxon>
        <taxon>Niphatidae</taxon>
        <taxon>Amphimedon</taxon>
    </lineage>
</organism>
<feature type="compositionally biased region" description="Low complexity" evidence="7">
    <location>
        <begin position="370"/>
        <end position="393"/>
    </location>
</feature>
<evidence type="ECO:0000256" key="3">
    <source>
        <dbReference type="ARBA" id="ARBA00022741"/>
    </source>
</evidence>
<dbReference type="InParanoid" id="A0A1X7VHH2"/>
<feature type="compositionally biased region" description="Low complexity" evidence="7">
    <location>
        <begin position="306"/>
        <end position="317"/>
    </location>
</feature>
<dbReference type="SUPFAM" id="SSF56112">
    <property type="entry name" value="Protein kinase-like (PK-like)"/>
    <property type="match status" value="1"/>
</dbReference>
<keyword evidence="4" id="KW-0418">Kinase</keyword>
<dbReference type="GO" id="GO:0005829">
    <property type="term" value="C:cytosol"/>
    <property type="evidence" value="ECO:0007669"/>
    <property type="project" value="TreeGrafter"/>
</dbReference>
<keyword evidence="1" id="KW-0723">Serine/threonine-protein kinase</keyword>
<dbReference type="PROSITE" id="PS00107">
    <property type="entry name" value="PROTEIN_KINASE_ATP"/>
    <property type="match status" value="1"/>
</dbReference>
<evidence type="ECO:0000256" key="7">
    <source>
        <dbReference type="SAM" id="MobiDB-lite"/>
    </source>
</evidence>
<dbReference type="PROSITE" id="PS50011">
    <property type="entry name" value="PROTEIN_KINASE_DOM"/>
    <property type="match status" value="1"/>
</dbReference>
<dbReference type="Pfam" id="PF00069">
    <property type="entry name" value="Pkinase"/>
    <property type="match status" value="1"/>
</dbReference>
<dbReference type="FunFam" id="3.30.200.20:FF:000042">
    <property type="entry name" value="Aurora kinase A"/>
    <property type="match status" value="1"/>
</dbReference>
<feature type="region of interest" description="Disordered" evidence="7">
    <location>
        <begin position="273"/>
        <end position="350"/>
    </location>
</feature>
<keyword evidence="2" id="KW-0808">Transferase</keyword>
<feature type="compositionally biased region" description="Polar residues" evidence="7">
    <location>
        <begin position="440"/>
        <end position="454"/>
    </location>
</feature>
<reference evidence="9" key="2">
    <citation type="submission" date="2017-05" db="UniProtKB">
        <authorList>
            <consortium name="EnsemblMetazoa"/>
        </authorList>
    </citation>
    <scope>IDENTIFICATION</scope>
</reference>
<dbReference type="GO" id="GO:0004674">
    <property type="term" value="F:protein serine/threonine kinase activity"/>
    <property type="evidence" value="ECO:0007669"/>
    <property type="project" value="UniProtKB-KW"/>
</dbReference>
<dbReference type="GO" id="GO:0000045">
    <property type="term" value="P:autophagosome assembly"/>
    <property type="evidence" value="ECO:0007669"/>
    <property type="project" value="TreeGrafter"/>
</dbReference>
<dbReference type="PANTHER" id="PTHR24348">
    <property type="entry name" value="SERINE/THREONINE-PROTEIN KINASE UNC-51-RELATED"/>
    <property type="match status" value="1"/>
</dbReference>
<dbReference type="AlphaFoldDB" id="A0A1X7VHH2"/>
<dbReference type="GO" id="GO:0005524">
    <property type="term" value="F:ATP binding"/>
    <property type="evidence" value="ECO:0007669"/>
    <property type="project" value="UniProtKB-UniRule"/>
</dbReference>
<gene>
    <name evidence="9" type="primary">100640446</name>
</gene>
<dbReference type="InterPro" id="IPR017441">
    <property type="entry name" value="Protein_kinase_ATP_BS"/>
</dbReference>
<evidence type="ECO:0000313" key="10">
    <source>
        <dbReference type="Proteomes" id="UP000007879"/>
    </source>
</evidence>
<protein>
    <recommendedName>
        <fullName evidence="8">Protein kinase domain-containing protein</fullName>
    </recommendedName>
</protein>
<dbReference type="SMART" id="SM00220">
    <property type="entry name" value="S_TKc"/>
    <property type="match status" value="1"/>
</dbReference>
<accession>A0A1X7VHH2</accession>
<dbReference type="KEGG" id="aqu:100640446"/>
<keyword evidence="3 6" id="KW-0547">Nucleotide-binding</keyword>
<proteinExistence type="predicted"/>
<evidence type="ECO:0000256" key="5">
    <source>
        <dbReference type="ARBA" id="ARBA00022840"/>
    </source>
</evidence>
<dbReference type="eggNOG" id="KOG0595">
    <property type="taxonomic scope" value="Eukaryota"/>
</dbReference>
<dbReference type="GO" id="GO:0034727">
    <property type="term" value="P:piecemeal microautophagy of the nucleus"/>
    <property type="evidence" value="ECO:0007669"/>
    <property type="project" value="TreeGrafter"/>
</dbReference>
<reference evidence="10" key="1">
    <citation type="journal article" date="2010" name="Nature">
        <title>The Amphimedon queenslandica genome and the evolution of animal complexity.</title>
        <authorList>
            <person name="Srivastava M."/>
            <person name="Simakov O."/>
            <person name="Chapman J."/>
            <person name="Fahey B."/>
            <person name="Gauthier M.E."/>
            <person name="Mitros T."/>
            <person name="Richards G.S."/>
            <person name="Conaco C."/>
            <person name="Dacre M."/>
            <person name="Hellsten U."/>
            <person name="Larroux C."/>
            <person name="Putnam N.H."/>
            <person name="Stanke M."/>
            <person name="Adamska M."/>
            <person name="Darling A."/>
            <person name="Degnan S.M."/>
            <person name="Oakley T.H."/>
            <person name="Plachetzki D.C."/>
            <person name="Zhai Y."/>
            <person name="Adamski M."/>
            <person name="Calcino A."/>
            <person name="Cummins S.F."/>
            <person name="Goodstein D.M."/>
            <person name="Harris C."/>
            <person name="Jackson D.J."/>
            <person name="Leys S.P."/>
            <person name="Shu S."/>
            <person name="Woodcroft B.J."/>
            <person name="Vervoort M."/>
            <person name="Kosik K.S."/>
            <person name="Manning G."/>
            <person name="Degnan B.M."/>
            <person name="Rokhsar D.S."/>
        </authorList>
    </citation>
    <scope>NUCLEOTIDE SEQUENCE [LARGE SCALE GENOMIC DNA]</scope>
</reference>
<feature type="domain" description="Protein kinase" evidence="8">
    <location>
        <begin position="9"/>
        <end position="272"/>
    </location>
</feature>
<dbReference type="GO" id="GO:0034045">
    <property type="term" value="C:phagophore assembly site membrane"/>
    <property type="evidence" value="ECO:0007669"/>
    <property type="project" value="TreeGrafter"/>
</dbReference>
<dbReference type="EnsemblMetazoa" id="XM_003384118.3">
    <property type="protein sequence ID" value="XP_003384166.1"/>
    <property type="gene ID" value="LOC100640446"/>
</dbReference>
<dbReference type="GO" id="GO:0061709">
    <property type="term" value="P:reticulophagy"/>
    <property type="evidence" value="ECO:0007669"/>
    <property type="project" value="TreeGrafter"/>
</dbReference>